<dbReference type="EMBL" id="KQ241797">
    <property type="protein sequence ID" value="KNC83965.1"/>
    <property type="molecule type" value="Genomic_DNA"/>
</dbReference>
<dbReference type="Gene3D" id="3.30.40.10">
    <property type="entry name" value="Zinc/RING finger domain, C3HC4 (zinc finger)"/>
    <property type="match status" value="1"/>
</dbReference>
<dbReference type="GO" id="GO:0016567">
    <property type="term" value="P:protein ubiquitination"/>
    <property type="evidence" value="ECO:0007669"/>
    <property type="project" value="InterPro"/>
</dbReference>
<keyword evidence="11" id="KW-0472">Membrane</keyword>
<keyword evidence="8" id="KW-0862">Zinc</keyword>
<dbReference type="Proteomes" id="UP000054560">
    <property type="component" value="Unassembled WGS sequence"/>
</dbReference>
<dbReference type="OrthoDB" id="10009520at2759"/>
<dbReference type="eggNOG" id="KOG1815">
    <property type="taxonomic scope" value="Eukaryota"/>
</dbReference>
<feature type="region of interest" description="Disordered" evidence="10">
    <location>
        <begin position="1"/>
        <end position="24"/>
    </location>
</feature>
<evidence type="ECO:0000256" key="8">
    <source>
        <dbReference type="ARBA" id="ARBA00022833"/>
    </source>
</evidence>
<proteinExistence type="predicted"/>
<dbReference type="InterPro" id="IPR048962">
    <property type="entry name" value="ARIH1-like_UBL"/>
</dbReference>
<dbReference type="InterPro" id="IPR044066">
    <property type="entry name" value="TRIAD_supradom"/>
</dbReference>
<evidence type="ECO:0000256" key="10">
    <source>
        <dbReference type="SAM" id="MobiDB-lite"/>
    </source>
</evidence>
<name>A0A0L0G4I6_9EUKA</name>
<evidence type="ECO:0000256" key="3">
    <source>
        <dbReference type="ARBA" id="ARBA00022679"/>
    </source>
</evidence>
<dbReference type="SUPFAM" id="SSF57850">
    <property type="entry name" value="RING/U-box"/>
    <property type="match status" value="1"/>
</dbReference>
<dbReference type="InterPro" id="IPR013083">
    <property type="entry name" value="Znf_RING/FYVE/PHD"/>
</dbReference>
<evidence type="ECO:0000256" key="5">
    <source>
        <dbReference type="ARBA" id="ARBA00022737"/>
    </source>
</evidence>
<keyword evidence="3" id="KW-0808">Transferase</keyword>
<evidence type="ECO:0000256" key="9">
    <source>
        <dbReference type="PROSITE-ProRule" id="PRU00175"/>
    </source>
</evidence>
<dbReference type="RefSeq" id="XP_014157867.1">
    <property type="nucleotide sequence ID" value="XM_014302392.1"/>
</dbReference>
<feature type="compositionally biased region" description="Acidic residues" evidence="10">
    <location>
        <begin position="1"/>
        <end position="23"/>
    </location>
</feature>
<keyword evidence="6 9" id="KW-0863">Zinc-finger</keyword>
<dbReference type="InterPro" id="IPR001841">
    <property type="entry name" value="Znf_RING"/>
</dbReference>
<keyword evidence="15" id="KW-1185">Reference proteome</keyword>
<evidence type="ECO:0000313" key="15">
    <source>
        <dbReference type="Proteomes" id="UP000054560"/>
    </source>
</evidence>
<evidence type="ECO:0000256" key="6">
    <source>
        <dbReference type="ARBA" id="ARBA00022771"/>
    </source>
</evidence>
<dbReference type="GO" id="GO:0061630">
    <property type="term" value="F:ubiquitin protein ligase activity"/>
    <property type="evidence" value="ECO:0007669"/>
    <property type="project" value="UniProtKB-EC"/>
</dbReference>
<dbReference type="GO" id="GO:0008270">
    <property type="term" value="F:zinc ion binding"/>
    <property type="evidence" value="ECO:0007669"/>
    <property type="project" value="UniProtKB-KW"/>
</dbReference>
<dbReference type="AlphaFoldDB" id="A0A0L0G4I6"/>
<keyword evidence="11" id="KW-0812">Transmembrane</keyword>
<sequence length="253" mass="28685">MSDFDFEFESDEDMGMDDDDEGFDLINEKEDSKDEALSASYVVLRPAEIIEDQLKAIDHIHQVFDTPRPTARQLLQHYHWDVERLSEKYYERDTPAHIFEAAGIADPSKAMVQRKDKGAVDCEICYEEVPQADVYGMGCNHYFCKECWKMYLEGKIQDEGVASNIECPASDCKILVDELTVTELLAEEKPVCLSSEGVGVALACTLVKGLAHVVMLIYFETFVCFAVVAYWWICTGQIPLQAWNTRTASLHTL</sequence>
<feature type="domain" description="RING-type" evidence="12">
    <location>
        <begin position="122"/>
        <end position="168"/>
    </location>
</feature>
<dbReference type="STRING" id="667725.A0A0L0G4I6"/>
<evidence type="ECO:0000256" key="1">
    <source>
        <dbReference type="ARBA" id="ARBA00001798"/>
    </source>
</evidence>
<accession>A0A0L0G4I6</accession>
<gene>
    <name evidence="14" type="ORF">SARC_03786</name>
</gene>
<evidence type="ECO:0000256" key="4">
    <source>
        <dbReference type="ARBA" id="ARBA00022723"/>
    </source>
</evidence>
<evidence type="ECO:0000259" key="13">
    <source>
        <dbReference type="PROSITE" id="PS51873"/>
    </source>
</evidence>
<keyword evidence="11" id="KW-1133">Transmembrane helix</keyword>
<dbReference type="PROSITE" id="PS51873">
    <property type="entry name" value="TRIAD"/>
    <property type="match status" value="1"/>
</dbReference>
<keyword evidence="5" id="KW-0677">Repeat</keyword>
<reference evidence="14 15" key="1">
    <citation type="submission" date="2011-02" db="EMBL/GenBank/DDBJ databases">
        <title>The Genome Sequence of Sphaeroforma arctica JP610.</title>
        <authorList>
            <consortium name="The Broad Institute Genome Sequencing Platform"/>
            <person name="Russ C."/>
            <person name="Cuomo C."/>
            <person name="Young S.K."/>
            <person name="Zeng Q."/>
            <person name="Gargeya S."/>
            <person name="Alvarado L."/>
            <person name="Berlin A."/>
            <person name="Chapman S.B."/>
            <person name="Chen Z."/>
            <person name="Freedman E."/>
            <person name="Gellesch M."/>
            <person name="Goldberg J."/>
            <person name="Griggs A."/>
            <person name="Gujja S."/>
            <person name="Heilman E."/>
            <person name="Heiman D."/>
            <person name="Howarth C."/>
            <person name="Mehta T."/>
            <person name="Neiman D."/>
            <person name="Pearson M."/>
            <person name="Roberts A."/>
            <person name="Saif S."/>
            <person name="Shea T."/>
            <person name="Shenoy N."/>
            <person name="Sisk P."/>
            <person name="Stolte C."/>
            <person name="Sykes S."/>
            <person name="White J."/>
            <person name="Yandava C."/>
            <person name="Burger G."/>
            <person name="Gray M.W."/>
            <person name="Holland P.W.H."/>
            <person name="King N."/>
            <person name="Lang F.B.F."/>
            <person name="Roger A.J."/>
            <person name="Ruiz-Trillo I."/>
            <person name="Haas B."/>
            <person name="Nusbaum C."/>
            <person name="Birren B."/>
        </authorList>
    </citation>
    <scope>NUCLEOTIDE SEQUENCE [LARGE SCALE GENOMIC DNA]</scope>
    <source>
        <strain evidence="14 15">JP610</strain>
    </source>
</reference>
<feature type="transmembrane region" description="Helical" evidence="11">
    <location>
        <begin position="210"/>
        <end position="233"/>
    </location>
</feature>
<comment type="catalytic activity">
    <reaction evidence="1">
        <text>[E2 ubiquitin-conjugating enzyme]-S-ubiquitinyl-L-cysteine + [acceptor protein]-L-lysine = [E2 ubiquitin-conjugating enzyme]-L-cysteine + [acceptor protein]-N(6)-ubiquitinyl-L-lysine.</text>
        <dbReference type="EC" id="2.3.2.31"/>
    </reaction>
</comment>
<keyword evidence="7" id="KW-0833">Ubl conjugation pathway</keyword>
<evidence type="ECO:0000256" key="7">
    <source>
        <dbReference type="ARBA" id="ARBA00022786"/>
    </source>
</evidence>
<dbReference type="PROSITE" id="PS50089">
    <property type="entry name" value="ZF_RING_2"/>
    <property type="match status" value="1"/>
</dbReference>
<dbReference type="FunFam" id="3.30.40.10:FF:000019">
    <property type="entry name" value="RBR-type E3 ubiquitin transferase"/>
    <property type="match status" value="1"/>
</dbReference>
<evidence type="ECO:0000256" key="11">
    <source>
        <dbReference type="SAM" id="Phobius"/>
    </source>
</evidence>
<dbReference type="Pfam" id="PF21235">
    <property type="entry name" value="UBA_ARI1"/>
    <property type="match status" value="1"/>
</dbReference>
<evidence type="ECO:0000313" key="14">
    <source>
        <dbReference type="EMBL" id="KNC83965.1"/>
    </source>
</evidence>
<evidence type="ECO:0000256" key="2">
    <source>
        <dbReference type="ARBA" id="ARBA00012251"/>
    </source>
</evidence>
<organism evidence="14 15">
    <name type="scientific">Sphaeroforma arctica JP610</name>
    <dbReference type="NCBI Taxonomy" id="667725"/>
    <lineage>
        <taxon>Eukaryota</taxon>
        <taxon>Ichthyosporea</taxon>
        <taxon>Ichthyophonida</taxon>
        <taxon>Sphaeroforma</taxon>
    </lineage>
</organism>
<dbReference type="Pfam" id="PF00097">
    <property type="entry name" value="zf-C3HC4"/>
    <property type="match status" value="1"/>
</dbReference>
<dbReference type="InterPro" id="IPR031127">
    <property type="entry name" value="E3_UB_ligase_RBR"/>
</dbReference>
<dbReference type="GeneID" id="25904290"/>
<protein>
    <recommendedName>
        <fullName evidence="2">RBR-type E3 ubiquitin transferase</fullName>
        <ecNumber evidence="2">2.3.2.31</ecNumber>
    </recommendedName>
</protein>
<feature type="domain" description="RING-type" evidence="13">
    <location>
        <begin position="118"/>
        <end position="253"/>
    </location>
</feature>
<dbReference type="InterPro" id="IPR018957">
    <property type="entry name" value="Znf_C3HC4_RING-type"/>
</dbReference>
<dbReference type="EC" id="2.3.2.31" evidence="2"/>
<keyword evidence="4" id="KW-0479">Metal-binding</keyword>
<evidence type="ECO:0000259" key="12">
    <source>
        <dbReference type="PROSITE" id="PS50089"/>
    </source>
</evidence>
<dbReference type="PANTHER" id="PTHR11685">
    <property type="entry name" value="RBR FAMILY RING FINGER AND IBR DOMAIN-CONTAINING"/>
    <property type="match status" value="1"/>
</dbReference>
<dbReference type="CDD" id="cd16773">
    <property type="entry name" value="RING-HC_RBR_TRIAD1"/>
    <property type="match status" value="1"/>
</dbReference>